<protein>
    <submittedName>
        <fullName evidence="1">Uncharacterized protein</fullName>
    </submittedName>
</protein>
<name>A0AAN8U0W1_SOLBU</name>
<keyword evidence="2" id="KW-1185">Reference proteome</keyword>
<gene>
    <name evidence="1" type="ORF">RDI58_004200</name>
</gene>
<reference evidence="1 2" key="1">
    <citation type="submission" date="2024-02" db="EMBL/GenBank/DDBJ databases">
        <title>de novo genome assembly of Solanum bulbocastanum strain 11H21.</title>
        <authorList>
            <person name="Hosaka A.J."/>
        </authorList>
    </citation>
    <scope>NUCLEOTIDE SEQUENCE [LARGE SCALE GENOMIC DNA]</scope>
    <source>
        <tissue evidence="1">Young leaves</tissue>
    </source>
</reference>
<proteinExistence type="predicted"/>
<evidence type="ECO:0000313" key="1">
    <source>
        <dbReference type="EMBL" id="KAK6796499.1"/>
    </source>
</evidence>
<organism evidence="1 2">
    <name type="scientific">Solanum bulbocastanum</name>
    <name type="common">Wild potato</name>
    <dbReference type="NCBI Taxonomy" id="147425"/>
    <lineage>
        <taxon>Eukaryota</taxon>
        <taxon>Viridiplantae</taxon>
        <taxon>Streptophyta</taxon>
        <taxon>Embryophyta</taxon>
        <taxon>Tracheophyta</taxon>
        <taxon>Spermatophyta</taxon>
        <taxon>Magnoliopsida</taxon>
        <taxon>eudicotyledons</taxon>
        <taxon>Gunneridae</taxon>
        <taxon>Pentapetalae</taxon>
        <taxon>asterids</taxon>
        <taxon>lamiids</taxon>
        <taxon>Solanales</taxon>
        <taxon>Solanaceae</taxon>
        <taxon>Solanoideae</taxon>
        <taxon>Solaneae</taxon>
        <taxon>Solanum</taxon>
    </lineage>
</organism>
<comment type="caution">
    <text evidence="1">The sequence shown here is derived from an EMBL/GenBank/DDBJ whole genome shotgun (WGS) entry which is preliminary data.</text>
</comment>
<evidence type="ECO:0000313" key="2">
    <source>
        <dbReference type="Proteomes" id="UP001371456"/>
    </source>
</evidence>
<dbReference type="Proteomes" id="UP001371456">
    <property type="component" value="Unassembled WGS sequence"/>
</dbReference>
<dbReference type="AlphaFoldDB" id="A0AAN8U0W1"/>
<sequence length="36" mass="3731">MTNKGGSVHSTKLIPSISPTASLASLSATWFGTLRL</sequence>
<dbReference type="EMBL" id="JBANQN010000002">
    <property type="protein sequence ID" value="KAK6796499.1"/>
    <property type="molecule type" value="Genomic_DNA"/>
</dbReference>
<accession>A0AAN8U0W1</accession>